<sequence length="158" mass="17087">MDPTFKQQPLTNKTLVYKYAYLTSIAKAITTNPLTIKLAFCLRIIIFKTQVPDTYILLDMAMVTEGCSTATSMKRIFSVFALFILVLSTQMISVVHCRALRSTTTTVIADNCQQENGAESASGVASFSVSSNNASTASSVRSLMYQLASGPSKKGPGH</sequence>
<evidence type="ECO:0000256" key="1">
    <source>
        <dbReference type="SAM" id="Phobius"/>
    </source>
</evidence>
<name>B9R750_RICCO</name>
<accession>B9R750</accession>
<dbReference type="Proteomes" id="UP000008311">
    <property type="component" value="Unassembled WGS sequence"/>
</dbReference>
<protein>
    <submittedName>
        <fullName evidence="2">Uncharacterized protein</fullName>
    </submittedName>
</protein>
<keyword evidence="3" id="KW-1185">Reference proteome</keyword>
<evidence type="ECO:0000313" key="3">
    <source>
        <dbReference type="Proteomes" id="UP000008311"/>
    </source>
</evidence>
<proteinExistence type="predicted"/>
<dbReference type="AlphaFoldDB" id="B9R750"/>
<dbReference type="EMBL" id="EQ973772">
    <property type="protein sequence ID" value="EEF52330.1"/>
    <property type="molecule type" value="Genomic_DNA"/>
</dbReference>
<keyword evidence="1" id="KW-0812">Transmembrane</keyword>
<dbReference type="InParanoid" id="B9R750"/>
<reference evidence="3" key="1">
    <citation type="journal article" date="2010" name="Nat. Biotechnol.">
        <title>Draft genome sequence of the oilseed species Ricinus communis.</title>
        <authorList>
            <person name="Chan A.P."/>
            <person name="Crabtree J."/>
            <person name="Zhao Q."/>
            <person name="Lorenzi H."/>
            <person name="Orvis J."/>
            <person name="Puiu D."/>
            <person name="Melake-Berhan A."/>
            <person name="Jones K.M."/>
            <person name="Redman J."/>
            <person name="Chen G."/>
            <person name="Cahoon E.B."/>
            <person name="Gedil M."/>
            <person name="Stanke M."/>
            <person name="Haas B.J."/>
            <person name="Wortman J.R."/>
            <person name="Fraser-Liggett C.M."/>
            <person name="Ravel J."/>
            <person name="Rabinowicz P.D."/>
        </authorList>
    </citation>
    <scope>NUCLEOTIDE SEQUENCE [LARGE SCALE GENOMIC DNA]</scope>
    <source>
        <strain evidence="3">cv. Hale</strain>
    </source>
</reference>
<keyword evidence="1" id="KW-1133">Transmembrane helix</keyword>
<organism evidence="2 3">
    <name type="scientific">Ricinus communis</name>
    <name type="common">Castor bean</name>
    <dbReference type="NCBI Taxonomy" id="3988"/>
    <lineage>
        <taxon>Eukaryota</taxon>
        <taxon>Viridiplantae</taxon>
        <taxon>Streptophyta</taxon>
        <taxon>Embryophyta</taxon>
        <taxon>Tracheophyta</taxon>
        <taxon>Spermatophyta</taxon>
        <taxon>Magnoliopsida</taxon>
        <taxon>eudicotyledons</taxon>
        <taxon>Gunneridae</taxon>
        <taxon>Pentapetalae</taxon>
        <taxon>rosids</taxon>
        <taxon>fabids</taxon>
        <taxon>Malpighiales</taxon>
        <taxon>Euphorbiaceae</taxon>
        <taxon>Acalyphoideae</taxon>
        <taxon>Acalypheae</taxon>
        <taxon>Ricinus</taxon>
    </lineage>
</organism>
<evidence type="ECO:0000313" key="2">
    <source>
        <dbReference type="EMBL" id="EEF52330.1"/>
    </source>
</evidence>
<feature type="transmembrane region" description="Helical" evidence="1">
    <location>
        <begin position="76"/>
        <end position="95"/>
    </location>
</feature>
<gene>
    <name evidence="2" type="ORF">RCOM_1588600</name>
</gene>
<keyword evidence="1" id="KW-0472">Membrane</keyword>
<dbReference type="eggNOG" id="ENOG502S6UE">
    <property type="taxonomic scope" value="Eukaryota"/>
</dbReference>